<dbReference type="InParanoid" id="A0A5C3PY92"/>
<evidence type="ECO:0000256" key="1">
    <source>
        <dbReference type="SAM" id="MobiDB-lite"/>
    </source>
</evidence>
<reference evidence="2 3" key="1">
    <citation type="journal article" date="2019" name="Nat. Ecol. Evol.">
        <title>Megaphylogeny resolves global patterns of mushroom evolution.</title>
        <authorList>
            <person name="Varga T."/>
            <person name="Krizsan K."/>
            <person name="Foldi C."/>
            <person name="Dima B."/>
            <person name="Sanchez-Garcia M."/>
            <person name="Sanchez-Ramirez S."/>
            <person name="Szollosi G.J."/>
            <person name="Szarkandi J.G."/>
            <person name="Papp V."/>
            <person name="Albert L."/>
            <person name="Andreopoulos W."/>
            <person name="Angelini C."/>
            <person name="Antonin V."/>
            <person name="Barry K.W."/>
            <person name="Bougher N.L."/>
            <person name="Buchanan P."/>
            <person name="Buyck B."/>
            <person name="Bense V."/>
            <person name="Catcheside P."/>
            <person name="Chovatia M."/>
            <person name="Cooper J."/>
            <person name="Damon W."/>
            <person name="Desjardin D."/>
            <person name="Finy P."/>
            <person name="Geml J."/>
            <person name="Haridas S."/>
            <person name="Hughes K."/>
            <person name="Justo A."/>
            <person name="Karasinski D."/>
            <person name="Kautmanova I."/>
            <person name="Kiss B."/>
            <person name="Kocsube S."/>
            <person name="Kotiranta H."/>
            <person name="LaButti K.M."/>
            <person name="Lechner B.E."/>
            <person name="Liimatainen K."/>
            <person name="Lipzen A."/>
            <person name="Lukacs Z."/>
            <person name="Mihaltcheva S."/>
            <person name="Morgado L.N."/>
            <person name="Niskanen T."/>
            <person name="Noordeloos M.E."/>
            <person name="Ohm R.A."/>
            <person name="Ortiz-Santana B."/>
            <person name="Ovrebo C."/>
            <person name="Racz N."/>
            <person name="Riley R."/>
            <person name="Savchenko A."/>
            <person name="Shiryaev A."/>
            <person name="Soop K."/>
            <person name="Spirin V."/>
            <person name="Szebenyi C."/>
            <person name="Tomsovsky M."/>
            <person name="Tulloss R.E."/>
            <person name="Uehling J."/>
            <person name="Grigoriev I.V."/>
            <person name="Vagvolgyi C."/>
            <person name="Papp T."/>
            <person name="Martin F.M."/>
            <person name="Miettinen O."/>
            <person name="Hibbett D.S."/>
            <person name="Nagy L.G."/>
        </authorList>
    </citation>
    <scope>NUCLEOTIDE SEQUENCE [LARGE SCALE GENOMIC DNA]</scope>
    <source>
        <strain evidence="2 3">HHB13444</strain>
    </source>
</reference>
<dbReference type="AlphaFoldDB" id="A0A5C3PY92"/>
<evidence type="ECO:0000313" key="3">
    <source>
        <dbReference type="Proteomes" id="UP000308197"/>
    </source>
</evidence>
<organism evidence="2 3">
    <name type="scientific">Polyporus arcularius HHB13444</name>
    <dbReference type="NCBI Taxonomy" id="1314778"/>
    <lineage>
        <taxon>Eukaryota</taxon>
        <taxon>Fungi</taxon>
        <taxon>Dikarya</taxon>
        <taxon>Basidiomycota</taxon>
        <taxon>Agaricomycotina</taxon>
        <taxon>Agaricomycetes</taxon>
        <taxon>Polyporales</taxon>
        <taxon>Polyporaceae</taxon>
        <taxon>Polyporus</taxon>
    </lineage>
</organism>
<feature type="region of interest" description="Disordered" evidence="1">
    <location>
        <begin position="1"/>
        <end position="25"/>
    </location>
</feature>
<protein>
    <submittedName>
        <fullName evidence="2">Uncharacterized protein</fullName>
    </submittedName>
</protein>
<accession>A0A5C3PY92</accession>
<sequence length="212" mass="23359">MAGGHDLHPRRRNDQGPPLRATGGRMLEEEEPIFSAYSIVRTTGAKPTSLGGCQRRSRGRRGGELWRLLGASRSRPLRVVHDDSCGLMPRSRSLFIMLAIQCTDQGGPSNGGTFGLAGPCGPLAQPLRGVRLPLGRRPPGSSRRDMVTNTTFRPCCWRVRRTTSRLLSCACGWQQGRRVRCVEMPDCARAVVCVHNWVCGRHMGARGCRERA</sequence>
<gene>
    <name evidence="2" type="ORF">K466DRAFT_72219</name>
</gene>
<dbReference type="EMBL" id="ML210977">
    <property type="protein sequence ID" value="TFK93769.1"/>
    <property type="molecule type" value="Genomic_DNA"/>
</dbReference>
<dbReference type="Proteomes" id="UP000308197">
    <property type="component" value="Unassembled WGS sequence"/>
</dbReference>
<evidence type="ECO:0000313" key="2">
    <source>
        <dbReference type="EMBL" id="TFK93769.1"/>
    </source>
</evidence>
<name>A0A5C3PY92_9APHY</name>
<proteinExistence type="predicted"/>
<keyword evidence="3" id="KW-1185">Reference proteome</keyword>